<evidence type="ECO:0000256" key="1">
    <source>
        <dbReference type="ARBA" id="ARBA00023186"/>
    </source>
</evidence>
<feature type="domain" description="J" evidence="2">
    <location>
        <begin position="96"/>
        <end position="152"/>
    </location>
</feature>
<name>A0ABT0N3M7_9GAMM</name>
<evidence type="ECO:0000313" key="4">
    <source>
        <dbReference type="Proteomes" id="UP001202831"/>
    </source>
</evidence>
<organism evidence="3 4">
    <name type="scientific">Shewanella corallii</name>
    <dbReference type="NCBI Taxonomy" id="560080"/>
    <lineage>
        <taxon>Bacteria</taxon>
        <taxon>Pseudomonadati</taxon>
        <taxon>Pseudomonadota</taxon>
        <taxon>Gammaproteobacteria</taxon>
        <taxon>Alteromonadales</taxon>
        <taxon>Shewanellaceae</taxon>
        <taxon>Shewanella</taxon>
    </lineage>
</organism>
<dbReference type="Proteomes" id="UP001202831">
    <property type="component" value="Unassembled WGS sequence"/>
</dbReference>
<dbReference type="Gene3D" id="1.10.287.110">
    <property type="entry name" value="DnaJ domain"/>
    <property type="match status" value="1"/>
</dbReference>
<keyword evidence="1" id="KW-0143">Chaperone</keyword>
<sequence length="152" mass="17625">MTMIEMLFALSLLVNAGLIAYSYSIRKQNASPDEVRENRKESEQEKTQECELEAEQLGTDQILTIKSPTSSSMEIPYFKSEKDKLFFLLNEVDGKRRNQLLGITSEMYSDEQLSKQWFRNISNKVHPDKNQQDPIATEAFDNLKKLYSMMTL</sequence>
<evidence type="ECO:0000313" key="3">
    <source>
        <dbReference type="EMBL" id="MCL2913028.1"/>
    </source>
</evidence>
<dbReference type="RefSeq" id="WP_249247810.1">
    <property type="nucleotide sequence ID" value="NZ_JAKIKT010000001.1"/>
</dbReference>
<gene>
    <name evidence="3" type="ORF">L2725_04410</name>
</gene>
<dbReference type="PROSITE" id="PS50076">
    <property type="entry name" value="DNAJ_2"/>
    <property type="match status" value="1"/>
</dbReference>
<dbReference type="CDD" id="cd06257">
    <property type="entry name" value="DnaJ"/>
    <property type="match status" value="1"/>
</dbReference>
<proteinExistence type="predicted"/>
<keyword evidence="4" id="KW-1185">Reference proteome</keyword>
<dbReference type="InterPro" id="IPR001623">
    <property type="entry name" value="DnaJ_domain"/>
</dbReference>
<accession>A0ABT0N3M7</accession>
<dbReference type="Pfam" id="PF00226">
    <property type="entry name" value="DnaJ"/>
    <property type="match status" value="1"/>
</dbReference>
<evidence type="ECO:0000259" key="2">
    <source>
        <dbReference type="PROSITE" id="PS50076"/>
    </source>
</evidence>
<protein>
    <submittedName>
        <fullName evidence="3">J domain-containing protein</fullName>
    </submittedName>
</protein>
<dbReference type="EMBL" id="JAKIKT010000001">
    <property type="protein sequence ID" value="MCL2913028.1"/>
    <property type="molecule type" value="Genomic_DNA"/>
</dbReference>
<reference evidence="3 4" key="1">
    <citation type="submission" date="2022-01" db="EMBL/GenBank/DDBJ databases">
        <title>Whole genome-based taxonomy of the Shewanellaceae.</title>
        <authorList>
            <person name="Martin-Rodriguez A.J."/>
        </authorList>
    </citation>
    <scope>NUCLEOTIDE SEQUENCE [LARGE SCALE GENOMIC DNA]</scope>
    <source>
        <strain evidence="3 4">DSM 21332</strain>
    </source>
</reference>
<comment type="caution">
    <text evidence="3">The sequence shown here is derived from an EMBL/GenBank/DDBJ whole genome shotgun (WGS) entry which is preliminary data.</text>
</comment>
<dbReference type="SUPFAM" id="SSF46565">
    <property type="entry name" value="Chaperone J-domain"/>
    <property type="match status" value="1"/>
</dbReference>
<dbReference type="InterPro" id="IPR036869">
    <property type="entry name" value="J_dom_sf"/>
</dbReference>